<gene>
    <name evidence="4" type="ORF">UFOPK2656_02837</name>
    <name evidence="5" type="ORF">UFOPK3267_02665</name>
    <name evidence="6" type="ORF">UFOPK3651_03020</name>
    <name evidence="7" type="ORF">UFOPK3931_02145</name>
    <name evidence="3" type="ORF">UFOPK4189_03089</name>
</gene>
<comment type="similarity">
    <text evidence="1">Belongs to the peptidase S13 family.</text>
</comment>
<dbReference type="EMBL" id="CAFBIY010000205">
    <property type="protein sequence ID" value="CAB4853140.1"/>
    <property type="molecule type" value="Genomic_DNA"/>
</dbReference>
<dbReference type="PANTHER" id="PTHR30023:SF0">
    <property type="entry name" value="PENICILLIN-SENSITIVE CARBOXYPEPTIDASE A"/>
    <property type="match status" value="1"/>
</dbReference>
<dbReference type="PANTHER" id="PTHR30023">
    <property type="entry name" value="D-ALANYL-D-ALANINE CARBOXYPEPTIDASE"/>
    <property type="match status" value="1"/>
</dbReference>
<dbReference type="Gene3D" id="3.50.80.20">
    <property type="entry name" value="D-Ala-D-Ala carboxypeptidase C, peptidase S13"/>
    <property type="match status" value="1"/>
</dbReference>
<evidence type="ECO:0000256" key="2">
    <source>
        <dbReference type="ARBA" id="ARBA00022801"/>
    </source>
</evidence>
<dbReference type="AlphaFoldDB" id="A0A6J7KC11"/>
<dbReference type="GO" id="GO:0004185">
    <property type="term" value="F:serine-type carboxypeptidase activity"/>
    <property type="evidence" value="ECO:0007669"/>
    <property type="project" value="InterPro"/>
</dbReference>
<evidence type="ECO:0000313" key="7">
    <source>
        <dbReference type="EMBL" id="CAB5001050.1"/>
    </source>
</evidence>
<reference evidence="6" key="1">
    <citation type="submission" date="2020-05" db="EMBL/GenBank/DDBJ databases">
        <authorList>
            <person name="Chiriac C."/>
            <person name="Salcher M."/>
            <person name="Ghai R."/>
            <person name="Kavagutti S V."/>
        </authorList>
    </citation>
    <scope>NUCLEOTIDE SEQUENCE</scope>
</reference>
<dbReference type="Gene3D" id="3.40.710.10">
    <property type="entry name" value="DD-peptidase/beta-lactamase superfamily"/>
    <property type="match status" value="1"/>
</dbReference>
<evidence type="ECO:0000313" key="5">
    <source>
        <dbReference type="EMBL" id="CAB4853140.1"/>
    </source>
</evidence>
<dbReference type="GO" id="GO:0006508">
    <property type="term" value="P:proteolysis"/>
    <property type="evidence" value="ECO:0007669"/>
    <property type="project" value="InterPro"/>
</dbReference>
<dbReference type="EMBL" id="CAFBMT010000027">
    <property type="protein sequence ID" value="CAB4953570.1"/>
    <property type="molecule type" value="Genomic_DNA"/>
</dbReference>
<dbReference type="GO" id="GO:0000270">
    <property type="term" value="P:peptidoglycan metabolic process"/>
    <property type="evidence" value="ECO:0007669"/>
    <property type="project" value="TreeGrafter"/>
</dbReference>
<organism evidence="6">
    <name type="scientific">freshwater metagenome</name>
    <dbReference type="NCBI Taxonomy" id="449393"/>
    <lineage>
        <taxon>unclassified sequences</taxon>
        <taxon>metagenomes</taxon>
        <taxon>ecological metagenomes</taxon>
    </lineage>
</organism>
<dbReference type="InterPro" id="IPR012338">
    <property type="entry name" value="Beta-lactam/transpept-like"/>
</dbReference>
<dbReference type="PRINTS" id="PR00922">
    <property type="entry name" value="DADACBPTASE3"/>
</dbReference>
<dbReference type="NCBIfam" id="TIGR00666">
    <property type="entry name" value="PBP4"/>
    <property type="match status" value="1"/>
</dbReference>
<dbReference type="InterPro" id="IPR000667">
    <property type="entry name" value="Peptidase_S13"/>
</dbReference>
<sequence>MSRRARSPLAVLCVVAALPAVGLGALAWWANSKVATVTISTDSGGVTVVAPIPLASPLLSVRRAPGALATDARGTALVAAAAALLGAIDGTSCAALGINDRVVKSVNPDLVVIPASNLKIVVAAVALDVLGPGVTFTTQVVGPAPVSGVINGDVYLVGGGDPVLSEAWYTKVSATHKRPPLHATSAEGLADALKAAGVTSITGSIIGDGSRYDAETYPPGWSADIRAVADGTPVGALVVNDSTTRAGVIGKDPALAGARAFNLLLKAKGITVASDSKVGTAPVGAGVLASVQSAPLSDLLNEMLATSDNLTAEMLVKEIGKVVAAKATRVDGLAAMTQKLTTWGVPVVGLQLTDGSGLSRDNQLTCATLMAVLMRGTAGDAVGAGMARAGQDGSTLADSFTKAGLLDVLQGKTGSLKEVKSLSGFFVVGADEVEFVVILNGPTASAFQPIWDQLGAALLATISAPTADRLSPAATVG</sequence>
<dbReference type="EMBL" id="CAESGF010000029">
    <property type="protein sequence ID" value="CAB4365343.1"/>
    <property type="molecule type" value="Genomic_DNA"/>
</dbReference>
<accession>A0A6J7KC11</accession>
<dbReference type="Pfam" id="PF02113">
    <property type="entry name" value="Peptidase_S13"/>
    <property type="match status" value="1"/>
</dbReference>
<dbReference type="EMBL" id="CAEZYF010000024">
    <property type="protein sequence ID" value="CAB4740191.1"/>
    <property type="molecule type" value="Genomic_DNA"/>
</dbReference>
<evidence type="ECO:0000313" key="3">
    <source>
        <dbReference type="EMBL" id="CAB4365343.1"/>
    </source>
</evidence>
<proteinExistence type="inferred from homology"/>
<keyword evidence="2" id="KW-0378">Hydrolase</keyword>
<evidence type="ECO:0000313" key="4">
    <source>
        <dbReference type="EMBL" id="CAB4740191.1"/>
    </source>
</evidence>
<name>A0A6J7KC11_9ZZZZ</name>
<evidence type="ECO:0000256" key="1">
    <source>
        <dbReference type="ARBA" id="ARBA00006096"/>
    </source>
</evidence>
<evidence type="ECO:0000313" key="6">
    <source>
        <dbReference type="EMBL" id="CAB4953570.1"/>
    </source>
</evidence>
<protein>
    <submittedName>
        <fullName evidence="6">Unannotated protein</fullName>
    </submittedName>
</protein>
<dbReference type="SUPFAM" id="SSF56601">
    <property type="entry name" value="beta-lactamase/transpeptidase-like"/>
    <property type="match status" value="1"/>
</dbReference>
<dbReference type="EMBL" id="CAFBOL010000066">
    <property type="protein sequence ID" value="CAB5001050.1"/>
    <property type="molecule type" value="Genomic_DNA"/>
</dbReference>